<dbReference type="Gene3D" id="3.40.50.10130">
    <property type="match status" value="1"/>
</dbReference>
<keyword evidence="20" id="KW-1185">Reference proteome</keyword>
<dbReference type="Gene3D" id="1.10.150.20">
    <property type="entry name" value="5' to 3' exonuclease, C-terminal subdomain"/>
    <property type="match status" value="1"/>
</dbReference>
<keyword evidence="3" id="KW-0227">DNA damage</keyword>
<dbReference type="EMBL" id="CAJOBH010000289">
    <property type="protein sequence ID" value="CAF3778252.1"/>
    <property type="molecule type" value="Genomic_DNA"/>
</dbReference>
<dbReference type="GO" id="GO:0070914">
    <property type="term" value="P:UV-damage excision repair"/>
    <property type="evidence" value="ECO:0007669"/>
    <property type="project" value="TreeGrafter"/>
</dbReference>
<name>A0A815FWI6_9BILA</name>
<dbReference type="InterPro" id="IPR010994">
    <property type="entry name" value="RuvA_2-like"/>
</dbReference>
<dbReference type="PANTHER" id="PTHR12749:SF0">
    <property type="entry name" value="DNA EXCISION REPAIR PROTEIN ERCC-1"/>
    <property type="match status" value="1"/>
</dbReference>
<dbReference type="AlphaFoldDB" id="A0A815FWI6"/>
<dbReference type="Proteomes" id="UP000663856">
    <property type="component" value="Unassembled WGS sequence"/>
</dbReference>
<dbReference type="Proteomes" id="UP000663834">
    <property type="component" value="Unassembled WGS sequence"/>
</dbReference>
<dbReference type="EMBL" id="CAJOBG010001518">
    <property type="protein sequence ID" value="CAF3936180.1"/>
    <property type="molecule type" value="Genomic_DNA"/>
</dbReference>
<dbReference type="PANTHER" id="PTHR12749">
    <property type="entry name" value="EXCISION REPAIR CROSS-COMPLEMENTING 1 ERCC1"/>
    <property type="match status" value="1"/>
</dbReference>
<gene>
    <name evidence="14" type="ORF">BYL167_LOCUS1796</name>
    <name evidence="9" type="ORF">CJN711_LOCUS18409</name>
    <name evidence="15" type="ORF">GIL414_LOCUS950</name>
    <name evidence="10" type="ORF">KQP761_LOCUS31322</name>
    <name evidence="13" type="ORF">MBJ925_LOCUS36893</name>
    <name evidence="17" type="ORF">OVN521_LOCUS11420</name>
    <name evidence="16" type="ORF">SMN809_LOCUS1053</name>
    <name evidence="18" type="ORF">UXM345_LOCUS14896</name>
    <name evidence="12" type="ORF">WKI299_LOCUS18323</name>
    <name evidence="11" type="ORF">XDN619_LOCUS2121</name>
</gene>
<keyword evidence="5" id="KW-0234">DNA repair</keyword>
<dbReference type="InterPro" id="IPR004579">
    <property type="entry name" value="ERCC1/RAD10/SWI10"/>
</dbReference>
<dbReference type="GO" id="GO:0006312">
    <property type="term" value="P:mitotic recombination"/>
    <property type="evidence" value="ECO:0007669"/>
    <property type="project" value="TreeGrafter"/>
</dbReference>
<dbReference type="Pfam" id="PF03834">
    <property type="entry name" value="Rad10"/>
    <property type="match status" value="1"/>
</dbReference>
<evidence type="ECO:0000256" key="4">
    <source>
        <dbReference type="ARBA" id="ARBA00023125"/>
    </source>
</evidence>
<dbReference type="EMBL" id="CAJOBF010001728">
    <property type="protein sequence ID" value="CAF3978399.1"/>
    <property type="molecule type" value="Genomic_DNA"/>
</dbReference>
<dbReference type="OrthoDB" id="10262814at2759"/>
<dbReference type="Proteomes" id="UP000663855">
    <property type="component" value="Unassembled WGS sequence"/>
</dbReference>
<dbReference type="NCBIfam" id="TIGR00597">
    <property type="entry name" value="rad10"/>
    <property type="match status" value="1"/>
</dbReference>
<dbReference type="SUPFAM" id="SSF47781">
    <property type="entry name" value="RuvA domain 2-like"/>
    <property type="match status" value="1"/>
</dbReference>
<evidence type="ECO:0000256" key="3">
    <source>
        <dbReference type="ARBA" id="ARBA00022763"/>
    </source>
</evidence>
<dbReference type="SUPFAM" id="SSF52980">
    <property type="entry name" value="Restriction endonuclease-like"/>
    <property type="match status" value="1"/>
</dbReference>
<dbReference type="Proteomes" id="UP000681720">
    <property type="component" value="Unassembled WGS sequence"/>
</dbReference>
<dbReference type="EMBL" id="CAJNOW010017437">
    <property type="protein sequence ID" value="CAF1657620.1"/>
    <property type="molecule type" value="Genomic_DNA"/>
</dbReference>
<evidence type="ECO:0000313" key="19">
    <source>
        <dbReference type="Proteomes" id="UP000663855"/>
    </source>
</evidence>
<dbReference type="GO" id="GO:0006302">
    <property type="term" value="P:double-strand break repair"/>
    <property type="evidence" value="ECO:0007669"/>
    <property type="project" value="UniProtKB-ARBA"/>
</dbReference>
<evidence type="ECO:0000256" key="1">
    <source>
        <dbReference type="ARBA" id="ARBA00004123"/>
    </source>
</evidence>
<dbReference type="EMBL" id="CAJNRG010000100">
    <property type="protein sequence ID" value="CAF1975809.1"/>
    <property type="molecule type" value="Genomic_DNA"/>
</dbReference>
<dbReference type="Pfam" id="PF14520">
    <property type="entry name" value="HHH_5"/>
    <property type="match status" value="1"/>
</dbReference>
<evidence type="ECO:0000256" key="6">
    <source>
        <dbReference type="ARBA" id="ARBA00023242"/>
    </source>
</evidence>
<feature type="compositionally biased region" description="Low complexity" evidence="7">
    <location>
        <begin position="61"/>
        <end position="77"/>
    </location>
</feature>
<evidence type="ECO:0000313" key="14">
    <source>
        <dbReference type="EMBL" id="CAF3778252.1"/>
    </source>
</evidence>
<accession>A0A815FWI6</accession>
<dbReference type="CDD" id="cd22325">
    <property type="entry name" value="ERCC1_C-like"/>
    <property type="match status" value="1"/>
</dbReference>
<dbReference type="FunFam" id="3.40.50.10130:FF:000001">
    <property type="entry name" value="DNA excision repair protein ERCC-1"/>
    <property type="match status" value="1"/>
</dbReference>
<dbReference type="GO" id="GO:0000110">
    <property type="term" value="C:nucleotide-excision repair factor 1 complex"/>
    <property type="evidence" value="ECO:0007669"/>
    <property type="project" value="TreeGrafter"/>
</dbReference>
<evidence type="ECO:0000313" key="11">
    <source>
        <dbReference type="EMBL" id="CAF1975809.1"/>
    </source>
</evidence>
<comment type="subcellular location">
    <subcellularLocation>
        <location evidence="1">Nucleus</location>
    </subcellularLocation>
</comment>
<dbReference type="GO" id="GO:0003697">
    <property type="term" value="F:single-stranded DNA binding"/>
    <property type="evidence" value="ECO:0007669"/>
    <property type="project" value="TreeGrafter"/>
</dbReference>
<evidence type="ECO:0000313" key="15">
    <source>
        <dbReference type="EMBL" id="CAF3798475.1"/>
    </source>
</evidence>
<evidence type="ECO:0000313" key="12">
    <source>
        <dbReference type="EMBL" id="CAF2092001.1"/>
    </source>
</evidence>
<evidence type="ECO:0000313" key="18">
    <source>
        <dbReference type="EMBL" id="CAF3978399.1"/>
    </source>
</evidence>
<dbReference type="EMBL" id="CAJNOV010008687">
    <property type="protein sequence ID" value="CAF1330833.1"/>
    <property type="molecule type" value="Genomic_DNA"/>
</dbReference>
<feature type="compositionally biased region" description="Polar residues" evidence="7">
    <location>
        <begin position="42"/>
        <end position="53"/>
    </location>
</feature>
<protein>
    <recommendedName>
        <fullName evidence="8">ERCC1-like central domain-containing protein</fullName>
    </recommendedName>
</protein>
<comment type="similarity">
    <text evidence="2">Belongs to the ERCC1/RAD10/SWI10 family.</text>
</comment>
<evidence type="ECO:0000256" key="2">
    <source>
        <dbReference type="ARBA" id="ARBA00008283"/>
    </source>
</evidence>
<dbReference type="GO" id="GO:0070522">
    <property type="term" value="C:ERCC4-ERCC1 complex"/>
    <property type="evidence" value="ECO:0007669"/>
    <property type="project" value="TreeGrafter"/>
</dbReference>
<evidence type="ECO:0000313" key="13">
    <source>
        <dbReference type="EMBL" id="CAF2231090.1"/>
    </source>
</evidence>
<dbReference type="GO" id="GO:0003684">
    <property type="term" value="F:damaged DNA binding"/>
    <property type="evidence" value="ECO:0007669"/>
    <property type="project" value="InterPro"/>
</dbReference>
<feature type="region of interest" description="Disordered" evidence="7">
    <location>
        <begin position="1"/>
        <end position="80"/>
    </location>
</feature>
<organism evidence="9 19">
    <name type="scientific">Rotaria magnacalcarata</name>
    <dbReference type="NCBI Taxonomy" id="392030"/>
    <lineage>
        <taxon>Eukaryota</taxon>
        <taxon>Metazoa</taxon>
        <taxon>Spiralia</taxon>
        <taxon>Gnathifera</taxon>
        <taxon>Rotifera</taxon>
        <taxon>Eurotatoria</taxon>
        <taxon>Bdelloidea</taxon>
        <taxon>Philodinida</taxon>
        <taxon>Philodinidae</taxon>
        <taxon>Rotaria</taxon>
    </lineage>
</organism>
<feature type="domain" description="ERCC1-like central" evidence="8">
    <location>
        <begin position="78"/>
        <end position="193"/>
    </location>
</feature>
<dbReference type="Proteomes" id="UP000663824">
    <property type="component" value="Unassembled WGS sequence"/>
</dbReference>
<reference evidence="9" key="1">
    <citation type="submission" date="2021-02" db="EMBL/GenBank/DDBJ databases">
        <authorList>
            <person name="Nowell W R."/>
        </authorList>
    </citation>
    <scope>NUCLEOTIDE SEQUENCE</scope>
</reference>
<dbReference type="Proteomes" id="UP000676336">
    <property type="component" value="Unassembled WGS sequence"/>
</dbReference>
<evidence type="ECO:0000313" key="10">
    <source>
        <dbReference type="EMBL" id="CAF1657620.1"/>
    </source>
</evidence>
<dbReference type="InterPro" id="IPR011335">
    <property type="entry name" value="Restrct_endonuc-II-like"/>
</dbReference>
<evidence type="ECO:0000313" key="17">
    <source>
        <dbReference type="EMBL" id="CAF3936180.1"/>
    </source>
</evidence>
<evidence type="ECO:0000256" key="5">
    <source>
        <dbReference type="ARBA" id="ARBA00023204"/>
    </source>
</evidence>
<proteinExistence type="inferred from homology"/>
<dbReference type="Proteomes" id="UP000663866">
    <property type="component" value="Unassembled WGS sequence"/>
</dbReference>
<keyword evidence="6" id="KW-0539">Nucleus</keyword>
<dbReference type="EMBL" id="CAJOBJ010000139">
    <property type="protein sequence ID" value="CAF3798475.1"/>
    <property type="molecule type" value="Genomic_DNA"/>
</dbReference>
<evidence type="ECO:0000259" key="8">
    <source>
        <dbReference type="Pfam" id="PF03834"/>
    </source>
</evidence>
<evidence type="ECO:0000256" key="7">
    <source>
        <dbReference type="SAM" id="MobiDB-lite"/>
    </source>
</evidence>
<dbReference type="EMBL" id="CAJNRF010007517">
    <property type="protein sequence ID" value="CAF2092001.1"/>
    <property type="molecule type" value="Genomic_DNA"/>
</dbReference>
<evidence type="ECO:0000313" key="16">
    <source>
        <dbReference type="EMBL" id="CAF3798792.1"/>
    </source>
</evidence>
<dbReference type="InterPro" id="IPR047260">
    <property type="entry name" value="ERCC1-like_central_dom"/>
</dbReference>
<dbReference type="Proteomes" id="UP000663842">
    <property type="component" value="Unassembled WGS sequence"/>
</dbReference>
<dbReference type="Proteomes" id="UP000681967">
    <property type="component" value="Unassembled WGS sequence"/>
</dbReference>
<sequence>MATHSYVIPDLGDDDDNDDNSNQRESLNLFSKRMKIDDLSKTNETYSYESNPSNPIPETDSSTSSVRPSPSIPSSSSLLVHSRQRGNPLLKHIRQVKWEYSDMILGGADYSMSRSSCALYLSLRYHQLNPNYIYERLKTTKLPYQLKLLLVQCDVNDPSQSLKELARLSIIYELTLLISWNDEESAKYLETYKIMEGKSAESLMDLQQYQSNDFLTKYIDMITEVKSINKTDGQTLLHAFGSLEKILNSSNEQLSVCPGLGTLKAQRLYQAFNQPFKRQKQKININKEDKIFDEKFDLANIDEDI</sequence>
<evidence type="ECO:0000313" key="9">
    <source>
        <dbReference type="EMBL" id="CAF1330833.1"/>
    </source>
</evidence>
<evidence type="ECO:0000313" key="20">
    <source>
        <dbReference type="Proteomes" id="UP000663866"/>
    </source>
</evidence>
<dbReference type="EMBL" id="CAJNRE010020377">
    <property type="protein sequence ID" value="CAF2231090.1"/>
    <property type="molecule type" value="Genomic_DNA"/>
</dbReference>
<comment type="caution">
    <text evidence="9">The sequence shown here is derived from an EMBL/GenBank/DDBJ whole genome shotgun (WGS) entry which is preliminary data.</text>
</comment>
<dbReference type="EMBL" id="CAJOBI010000148">
    <property type="protein sequence ID" value="CAF3798792.1"/>
    <property type="molecule type" value="Genomic_DNA"/>
</dbReference>
<keyword evidence="4" id="KW-0238">DNA-binding</keyword>
<dbReference type="Proteomes" id="UP000663887">
    <property type="component" value="Unassembled WGS sequence"/>
</dbReference>